<name>A0ABY4JF41_9BACI</name>
<feature type="domain" description="Sporulation protein YpeB N-terminal" evidence="5">
    <location>
        <begin position="30"/>
        <end position="162"/>
    </location>
</feature>
<keyword evidence="1" id="KW-0175">Coiled coil</keyword>
<dbReference type="EMBL" id="CP096034">
    <property type="protein sequence ID" value="UPM52453.1"/>
    <property type="molecule type" value="Genomic_DNA"/>
</dbReference>
<evidence type="ECO:0000313" key="7">
    <source>
        <dbReference type="Proteomes" id="UP000830639"/>
    </source>
</evidence>
<evidence type="ECO:0000259" key="4">
    <source>
        <dbReference type="Pfam" id="PF14620"/>
    </source>
</evidence>
<dbReference type="NCBIfam" id="TIGR02889">
    <property type="entry name" value="spore_YpeB"/>
    <property type="match status" value="1"/>
</dbReference>
<dbReference type="InterPro" id="IPR014239">
    <property type="entry name" value="YpeB_PepSY1-2"/>
</dbReference>
<sequence>MKGSWIVAGALVAALIGTGYWGYTQNRELKEMNLKAENNYQRAFNELTFDMDLLHDKIGTTLAMNSRTSLSPALADVWRLSIQSKSDIAQLPLKFVPFDKTQAFLTGVANFSYKTAVRDLNKEPLTAKEYESLRNIYSTAEKIQDGLRNVQTNIMDKNLSWIDVGQMSEERKAPRDNSIIDGFKHIEQVKATTDNDFGPTFSNGQEESKGLKKLTGKKIDENEAKKIAQDAVPLKNVTKIQVTRSKTDNNRFEPFYSVSMAHKNPVADTYMEITETAGLPIFFITNRPIAKQQISLDDAVKKGLSYLNSKNYKNMVLYDSSQYDTIGVLQMVKSIDDVRIYPEAIQLKVALDNGQIIGFNAKNYITSNHVRKVPTPKLTLEQARAKLNKNVKVEEERLAVILNDFNKEVLTYEFLGTYNHDTYDIFINSTTGDEEKVKKL</sequence>
<dbReference type="Pfam" id="PF14620">
    <property type="entry name" value="YPEB_PepSY1-2"/>
    <property type="match status" value="1"/>
</dbReference>
<feature type="domain" description="PepSY" evidence="3">
    <location>
        <begin position="377"/>
        <end position="437"/>
    </location>
</feature>
<dbReference type="Proteomes" id="UP000830639">
    <property type="component" value="Chromosome"/>
</dbReference>
<dbReference type="InterPro" id="IPR048402">
    <property type="entry name" value="YpeB_N"/>
</dbReference>
<dbReference type="RefSeq" id="WP_248265826.1">
    <property type="nucleotide sequence ID" value="NZ_CP096034.1"/>
</dbReference>
<dbReference type="Pfam" id="PF03413">
    <property type="entry name" value="PepSY"/>
    <property type="match status" value="1"/>
</dbReference>
<evidence type="ECO:0000256" key="2">
    <source>
        <dbReference type="SAM" id="Phobius"/>
    </source>
</evidence>
<reference evidence="6 7" key="1">
    <citation type="submission" date="2022-04" db="EMBL/GenBank/DDBJ databases">
        <title>Mechanism of arsenic methylation and mitigation arsenic toxicity by Bacillus sp. LH14 from an Arsenic-Contaminated Paddy Soil.</title>
        <authorList>
            <person name="Wang D."/>
        </authorList>
    </citation>
    <scope>NUCLEOTIDE SEQUENCE [LARGE SCALE GENOMIC DNA]</scope>
    <source>
        <strain evidence="6 7">LH14</strain>
    </source>
</reference>
<evidence type="ECO:0000259" key="3">
    <source>
        <dbReference type="Pfam" id="PF03413"/>
    </source>
</evidence>
<evidence type="ECO:0000313" key="6">
    <source>
        <dbReference type="EMBL" id="UPM52453.1"/>
    </source>
</evidence>
<protein>
    <submittedName>
        <fullName evidence="6">Germination protein YpeB</fullName>
    </submittedName>
</protein>
<feature type="coiled-coil region" evidence="1">
    <location>
        <begin position="377"/>
        <end position="404"/>
    </location>
</feature>
<feature type="transmembrane region" description="Helical" evidence="2">
    <location>
        <begin position="6"/>
        <end position="23"/>
    </location>
</feature>
<keyword evidence="2" id="KW-0472">Membrane</keyword>
<gene>
    <name evidence="6" type="primary">ypeB</name>
    <name evidence="6" type="ORF">MY490_11410</name>
</gene>
<accession>A0ABY4JF41</accession>
<evidence type="ECO:0000256" key="1">
    <source>
        <dbReference type="SAM" id="Coils"/>
    </source>
</evidence>
<dbReference type="InterPro" id="IPR025711">
    <property type="entry name" value="PepSY"/>
</dbReference>
<dbReference type="Pfam" id="PF20769">
    <property type="entry name" value="YPEB_N"/>
    <property type="match status" value="1"/>
</dbReference>
<keyword evidence="2" id="KW-1133">Transmembrane helix</keyword>
<keyword evidence="7" id="KW-1185">Reference proteome</keyword>
<keyword evidence="2" id="KW-0812">Transmembrane</keyword>
<evidence type="ECO:0000259" key="5">
    <source>
        <dbReference type="Pfam" id="PF20769"/>
    </source>
</evidence>
<feature type="domain" description="Sporulation protein YpeB PepSY1 and PepSY2" evidence="4">
    <location>
        <begin position="183"/>
        <end position="374"/>
    </location>
</feature>
<proteinExistence type="predicted"/>
<organism evidence="6 7">
    <name type="scientific">Gottfriedia acidiceleris</name>
    <dbReference type="NCBI Taxonomy" id="371036"/>
    <lineage>
        <taxon>Bacteria</taxon>
        <taxon>Bacillati</taxon>
        <taxon>Bacillota</taxon>
        <taxon>Bacilli</taxon>
        <taxon>Bacillales</taxon>
        <taxon>Bacillaceae</taxon>
        <taxon>Gottfriedia</taxon>
    </lineage>
</organism>